<accession>A0A1H6NM89</accession>
<gene>
    <name evidence="1" type="ORF">SAMN05660691_04190</name>
</gene>
<dbReference type="InterPro" id="IPR025048">
    <property type="entry name" value="DUF3987"/>
</dbReference>
<reference evidence="2" key="1">
    <citation type="submission" date="2016-10" db="EMBL/GenBank/DDBJ databases">
        <authorList>
            <person name="Varghese N."/>
            <person name="Submissions S."/>
        </authorList>
    </citation>
    <scope>NUCLEOTIDE SEQUENCE [LARGE SCALE GENOMIC DNA]</scope>
    <source>
        <strain evidence="2">DSM 17616</strain>
    </source>
</reference>
<protein>
    <recommendedName>
        <fullName evidence="3">DUF3987 domain-containing protein</fullName>
    </recommendedName>
</protein>
<sequence length="556" mass="62313">MVHGTNEDFSELKKHVAALPDSKSYSITRSIPVSAGMVHFESLPTVISHYKMASLLNIDIWLPFKKFEPRSNAIKQFQKDMSPNWFYEAVMGCAADNKPIDYCWAGLVCLIGAMLAKKVKVTVDEGEKGLAPNLWANFVGEPGSGKTPVIDMLTRLAEPFTVDPKSSSDMASRSMIDSAISATKVSEVKKIIKNATENDKSINIDRVIKQVSRKFKVEETKIAEYIGKLVITTDTTAAGLNDLLEIDELSVMLLADELKTLLQVLSSKDNAKLRGQLLQAESSNSLMMVARANQASKTSHNATISVLAGIQPDALAPFLNAAMNGDSSNDGFLNRFLLTVKNVTEFTDSYTASEKFDKKAIKKFIRAVYRESFDFIDRIDGQYGLVGFSEEAKKLFKKWKTYNTEQIKNAPNSYLANQFSKYVGLVPRLSLIYQVMNKFSSSKKKIEEFQCIDLAALSFAIKSVEYLRSHAISIFSADENILHVESTAVLKRLIDTGYDKFTVSELSQRDWRFIKRDTDKALKVLQYLESFGLVRANTVGRRIEWEVNPLVQFCFN</sequence>
<dbReference type="EMBL" id="FNXF01000042">
    <property type="protein sequence ID" value="SEI14359.1"/>
    <property type="molecule type" value="Genomic_DNA"/>
</dbReference>
<keyword evidence="2" id="KW-1185">Reference proteome</keyword>
<proteinExistence type="predicted"/>
<name>A0A1H6NM89_9GAMM</name>
<dbReference type="Pfam" id="PF13148">
    <property type="entry name" value="DUF3987"/>
    <property type="match status" value="1"/>
</dbReference>
<dbReference type="AlphaFoldDB" id="A0A1H6NM89"/>
<dbReference type="Proteomes" id="UP000199371">
    <property type="component" value="Unassembled WGS sequence"/>
</dbReference>
<organism evidence="1 2">
    <name type="scientific">Rheinheimera pacifica</name>
    <dbReference type="NCBI Taxonomy" id="173990"/>
    <lineage>
        <taxon>Bacteria</taxon>
        <taxon>Pseudomonadati</taxon>
        <taxon>Pseudomonadota</taxon>
        <taxon>Gammaproteobacteria</taxon>
        <taxon>Chromatiales</taxon>
        <taxon>Chromatiaceae</taxon>
        <taxon>Rheinheimera</taxon>
    </lineage>
</organism>
<evidence type="ECO:0000313" key="2">
    <source>
        <dbReference type="Proteomes" id="UP000199371"/>
    </source>
</evidence>
<evidence type="ECO:0008006" key="3">
    <source>
        <dbReference type="Google" id="ProtNLM"/>
    </source>
</evidence>
<evidence type="ECO:0000313" key="1">
    <source>
        <dbReference type="EMBL" id="SEI14359.1"/>
    </source>
</evidence>